<comment type="caution">
    <text evidence="2">The sequence shown here is derived from an EMBL/GenBank/DDBJ whole genome shotgun (WGS) entry which is preliminary data.</text>
</comment>
<feature type="transmembrane region" description="Helical" evidence="1">
    <location>
        <begin position="40"/>
        <end position="59"/>
    </location>
</feature>
<proteinExistence type="predicted"/>
<keyword evidence="1" id="KW-0472">Membrane</keyword>
<evidence type="ECO:0000313" key="3">
    <source>
        <dbReference type="Proteomes" id="UP000055024"/>
    </source>
</evidence>
<sequence>MDMQRDVTDQVLDVASKRAKCCIAPVPMANRWTIAYRPSAASFFLLLCSGAMVLLMAVIRGHHPGQTNLQKQLSNEIVH</sequence>
<gene>
    <name evidence="2" type="ORF">T11_14408</name>
</gene>
<evidence type="ECO:0000256" key="1">
    <source>
        <dbReference type="SAM" id="Phobius"/>
    </source>
</evidence>
<evidence type="ECO:0000313" key="2">
    <source>
        <dbReference type="EMBL" id="KRZ14230.1"/>
    </source>
</evidence>
<reference evidence="2 3" key="1">
    <citation type="submission" date="2015-01" db="EMBL/GenBank/DDBJ databases">
        <title>Evolution of Trichinella species and genotypes.</title>
        <authorList>
            <person name="Korhonen P.K."/>
            <person name="Edoardo P."/>
            <person name="Giuseppe L.R."/>
            <person name="Gasser R.B."/>
        </authorList>
    </citation>
    <scope>NUCLEOTIDE SEQUENCE [LARGE SCALE GENOMIC DNA]</scope>
    <source>
        <strain evidence="2">ISS1029</strain>
    </source>
</reference>
<dbReference type="EMBL" id="JYDP01000026">
    <property type="protein sequence ID" value="KRZ14230.1"/>
    <property type="molecule type" value="Genomic_DNA"/>
</dbReference>
<accession>A0A0V1HUQ5</accession>
<keyword evidence="1" id="KW-1133">Transmembrane helix</keyword>
<keyword evidence="3" id="KW-1185">Reference proteome</keyword>
<dbReference type="Proteomes" id="UP000055024">
    <property type="component" value="Unassembled WGS sequence"/>
</dbReference>
<organism evidence="2 3">
    <name type="scientific">Trichinella zimbabwensis</name>
    <dbReference type="NCBI Taxonomy" id="268475"/>
    <lineage>
        <taxon>Eukaryota</taxon>
        <taxon>Metazoa</taxon>
        <taxon>Ecdysozoa</taxon>
        <taxon>Nematoda</taxon>
        <taxon>Enoplea</taxon>
        <taxon>Dorylaimia</taxon>
        <taxon>Trichinellida</taxon>
        <taxon>Trichinellidae</taxon>
        <taxon>Trichinella</taxon>
    </lineage>
</organism>
<keyword evidence="1" id="KW-0812">Transmembrane</keyword>
<dbReference type="AlphaFoldDB" id="A0A0V1HUQ5"/>
<protein>
    <submittedName>
        <fullName evidence="2">Uncharacterized protein</fullName>
    </submittedName>
</protein>
<name>A0A0V1HUQ5_9BILA</name>